<dbReference type="AlphaFoldDB" id="A0A0S6W448"/>
<keyword evidence="3" id="KW-1185">Reference proteome</keyword>
<name>A0A0S6W448_9BACT</name>
<feature type="transmembrane region" description="Helical" evidence="1">
    <location>
        <begin position="337"/>
        <end position="357"/>
    </location>
</feature>
<dbReference type="HOGENOM" id="CLU_654986_0_0_0"/>
<feature type="transmembrane region" description="Helical" evidence="1">
    <location>
        <begin position="391"/>
        <end position="412"/>
    </location>
</feature>
<dbReference type="Proteomes" id="UP000030700">
    <property type="component" value="Unassembled WGS sequence"/>
</dbReference>
<keyword evidence="1" id="KW-1133">Transmembrane helix</keyword>
<reference evidence="2" key="1">
    <citation type="journal article" date="2015" name="PeerJ">
        <title>First genomic representation of candidate bacterial phylum KSB3 points to enhanced environmental sensing as a trigger of wastewater bulking.</title>
        <authorList>
            <person name="Sekiguchi Y."/>
            <person name="Ohashi A."/>
            <person name="Parks D.H."/>
            <person name="Yamauchi T."/>
            <person name="Tyson G.W."/>
            <person name="Hugenholtz P."/>
        </authorList>
    </citation>
    <scope>NUCLEOTIDE SEQUENCE [LARGE SCALE GENOMIC DNA]</scope>
</reference>
<feature type="transmembrane region" description="Helical" evidence="1">
    <location>
        <begin position="313"/>
        <end position="331"/>
    </location>
</feature>
<dbReference type="EMBL" id="DF820459">
    <property type="protein sequence ID" value="GAK53113.1"/>
    <property type="molecule type" value="Genomic_DNA"/>
</dbReference>
<keyword evidence="1" id="KW-0812">Transmembrane</keyword>
<proteinExistence type="predicted"/>
<accession>A0A0S6W448</accession>
<evidence type="ECO:0000313" key="2">
    <source>
        <dbReference type="EMBL" id="GAK53113.1"/>
    </source>
</evidence>
<feature type="transmembrane region" description="Helical" evidence="1">
    <location>
        <begin position="215"/>
        <end position="243"/>
    </location>
</feature>
<evidence type="ECO:0000313" key="3">
    <source>
        <dbReference type="Proteomes" id="UP000030700"/>
    </source>
</evidence>
<feature type="transmembrane region" description="Helical" evidence="1">
    <location>
        <begin position="255"/>
        <end position="276"/>
    </location>
</feature>
<feature type="transmembrane region" description="Helical" evidence="1">
    <location>
        <begin position="161"/>
        <end position="179"/>
    </location>
</feature>
<sequence length="419" mass="45886">MMTFLRTKWIFVVVITLSLLTLVRTQMYYGRIYHGSDAQFYYALAHSLTFDLDSDITNNLLLTPYTTPFDPSGDGSWSAAPRKVDGGIPSKYPIGLSLIEVPLLWVGYFVRLTVETIGISVSGAIGYSWIELWCVAIGLLVIFAAGVQTLYGLLIQEYDRLAAILGIIGCWVGTSLFYYSAVFPFMTHAVSFVALTLLLKVIRDISNTKTVNSSFALLGAGLAGVFLIRPQQFLISLFLLPVFVKVVRTRPMTDWAVGSIVGGIAILTAIATQMWFNYSQFGVVTISGYSTGGEGFNWFAPHLSMVLFDASRGLLVFSPVIVIAAIGYILYARYVPGYVWIAVGNAIAQIYVVSAWSSPEQGDSFGARMWSDNTAIVAVGLSLLFHRTPVIGRWLTTGGILLAVGWTMYLLARFLGIGN</sequence>
<organism evidence="2">
    <name type="scientific">Candidatus Moduliflexus flocculans</name>
    <dbReference type="NCBI Taxonomy" id="1499966"/>
    <lineage>
        <taxon>Bacteria</taxon>
        <taxon>Candidatus Moduliflexota</taxon>
        <taxon>Candidatus Moduliflexia</taxon>
        <taxon>Candidatus Moduliflexales</taxon>
        <taxon>Candidatus Moduliflexaceae</taxon>
    </lineage>
</organism>
<evidence type="ECO:0008006" key="4">
    <source>
        <dbReference type="Google" id="ProtNLM"/>
    </source>
</evidence>
<evidence type="ECO:0000256" key="1">
    <source>
        <dbReference type="SAM" id="Phobius"/>
    </source>
</evidence>
<gene>
    <name evidence="2" type="ORF">U14_04373</name>
</gene>
<dbReference type="STRING" id="1499966.U14_04373"/>
<feature type="transmembrane region" description="Helical" evidence="1">
    <location>
        <begin position="6"/>
        <end position="23"/>
    </location>
</feature>
<keyword evidence="1" id="KW-0472">Membrane</keyword>
<protein>
    <recommendedName>
        <fullName evidence="4">Glycosyltransferase RgtA/B/C/D-like domain-containing protein</fullName>
    </recommendedName>
</protein>
<feature type="transmembrane region" description="Helical" evidence="1">
    <location>
        <begin position="130"/>
        <end position="154"/>
    </location>
</feature>